<sequence length="340" mass="37124">MYTVNVRTQLVYSFTSLALAEHITSSDINGRAGFSTTTSLALCLANSLIHCNLHLPDHDEPTTTTTTTTATLDHGGGGGSSDGLFSIRHQAAEYIKWGRQGHFSVSPAPSASDRGIQAALQIWEEGLQRGWLTAEILEAVRSAQLLGQAAPPYTSVVWVLPVALLFWRDTARAVELARAAADVLVPTARDLAGWYVFAVTTVLWNWAAKSDVRLEKRWMRVKIEDEYRRLKLDGVRGAEDVHRGVEIYMETDTFGEGLGVARRSCNPQVVAMAYAGIAGVWYGATVREVVDGRAFVGYGVVEEVAGAIGTLAKEMEKRDDDETQMLASSIPLDDEYDGMI</sequence>
<dbReference type="AlphaFoldDB" id="A0A3N4L158"/>
<accession>A0A3N4L158</accession>
<gene>
    <name evidence="1" type="ORF">P167DRAFT_260583</name>
</gene>
<evidence type="ECO:0000313" key="2">
    <source>
        <dbReference type="Proteomes" id="UP000277580"/>
    </source>
</evidence>
<organism evidence="1 2">
    <name type="scientific">Morchella conica CCBAS932</name>
    <dbReference type="NCBI Taxonomy" id="1392247"/>
    <lineage>
        <taxon>Eukaryota</taxon>
        <taxon>Fungi</taxon>
        <taxon>Dikarya</taxon>
        <taxon>Ascomycota</taxon>
        <taxon>Pezizomycotina</taxon>
        <taxon>Pezizomycetes</taxon>
        <taxon>Pezizales</taxon>
        <taxon>Morchellaceae</taxon>
        <taxon>Morchella</taxon>
    </lineage>
</organism>
<dbReference type="EMBL" id="ML119108">
    <property type="protein sequence ID" value="RPB16546.1"/>
    <property type="molecule type" value="Genomic_DNA"/>
</dbReference>
<evidence type="ECO:0000313" key="1">
    <source>
        <dbReference type="EMBL" id="RPB16546.1"/>
    </source>
</evidence>
<dbReference type="InParanoid" id="A0A3N4L158"/>
<proteinExistence type="predicted"/>
<dbReference type="Gene3D" id="1.10.4080.10">
    <property type="entry name" value="ADP-ribosylation/Crystallin J1"/>
    <property type="match status" value="1"/>
</dbReference>
<keyword evidence="2" id="KW-1185">Reference proteome</keyword>
<dbReference type="OrthoDB" id="5389589at2759"/>
<reference evidence="1 2" key="1">
    <citation type="journal article" date="2018" name="Nat. Ecol. Evol.">
        <title>Pezizomycetes genomes reveal the molecular basis of ectomycorrhizal truffle lifestyle.</title>
        <authorList>
            <person name="Murat C."/>
            <person name="Payen T."/>
            <person name="Noel B."/>
            <person name="Kuo A."/>
            <person name="Morin E."/>
            <person name="Chen J."/>
            <person name="Kohler A."/>
            <person name="Krizsan K."/>
            <person name="Balestrini R."/>
            <person name="Da Silva C."/>
            <person name="Montanini B."/>
            <person name="Hainaut M."/>
            <person name="Levati E."/>
            <person name="Barry K.W."/>
            <person name="Belfiori B."/>
            <person name="Cichocki N."/>
            <person name="Clum A."/>
            <person name="Dockter R.B."/>
            <person name="Fauchery L."/>
            <person name="Guy J."/>
            <person name="Iotti M."/>
            <person name="Le Tacon F."/>
            <person name="Lindquist E.A."/>
            <person name="Lipzen A."/>
            <person name="Malagnac F."/>
            <person name="Mello A."/>
            <person name="Molinier V."/>
            <person name="Miyauchi S."/>
            <person name="Poulain J."/>
            <person name="Riccioni C."/>
            <person name="Rubini A."/>
            <person name="Sitrit Y."/>
            <person name="Splivallo R."/>
            <person name="Traeger S."/>
            <person name="Wang M."/>
            <person name="Zifcakova L."/>
            <person name="Wipf D."/>
            <person name="Zambonelli A."/>
            <person name="Paolocci F."/>
            <person name="Nowrousian M."/>
            <person name="Ottonello S."/>
            <person name="Baldrian P."/>
            <person name="Spatafora J.W."/>
            <person name="Henrissat B."/>
            <person name="Nagy L.G."/>
            <person name="Aury J.M."/>
            <person name="Wincker P."/>
            <person name="Grigoriev I.V."/>
            <person name="Bonfante P."/>
            <person name="Martin F.M."/>
        </authorList>
    </citation>
    <scope>NUCLEOTIDE SEQUENCE [LARGE SCALE GENOMIC DNA]</scope>
    <source>
        <strain evidence="1 2">CCBAS932</strain>
    </source>
</reference>
<dbReference type="Proteomes" id="UP000277580">
    <property type="component" value="Unassembled WGS sequence"/>
</dbReference>
<protein>
    <submittedName>
        <fullName evidence="1">Uncharacterized protein</fullName>
    </submittedName>
</protein>
<dbReference type="InterPro" id="IPR036705">
    <property type="entry name" value="Ribosyl_crysJ1_sf"/>
</dbReference>
<name>A0A3N4L158_9PEZI</name>